<dbReference type="OrthoDB" id="9766361at2"/>
<keyword evidence="7" id="KW-1185">Reference proteome</keyword>
<protein>
    <submittedName>
        <fullName evidence="6">Serine protease</fullName>
    </submittedName>
</protein>
<name>A0A511DG34_9PSEU</name>
<dbReference type="SUPFAM" id="SSF50494">
    <property type="entry name" value="Trypsin-like serine proteases"/>
    <property type="match status" value="1"/>
</dbReference>
<dbReference type="Proteomes" id="UP000321685">
    <property type="component" value="Unassembled WGS sequence"/>
</dbReference>
<dbReference type="GO" id="GO:0016020">
    <property type="term" value="C:membrane"/>
    <property type="evidence" value="ECO:0007669"/>
    <property type="project" value="UniProtKB-SubCell"/>
</dbReference>
<sequence length="398" mass="41071">MSWVDVLVVLLAIVAGVSGWRHGMAVALLSFVGVLGGAILGVRLAPLIVSGIEAQHTRVIVSIVVVVLLVALGETTGVFFGRRIRDRITGERVLKVDSSLGALLQAFTVVVAAWLVALPLASASFPGLAASVRSSEVLQSVDSVMPSGARALPAELRQLLDDSGFPDVLSPFAQTPITAVGPPDAALARSQVVRDVGGSVLKVRGRAPSCQRQLEGTGFVVGPQRVMTNAHVVAGTNQTSVEVPGRNGRTRTLTATVVSYDPEIDVAVLAVPDLDADPLQFAPDAAKPGDDAIVLGYPLDGPYTATAAKIRDRIQLRGPDIYDSGTVTRDVYTIRATVRSGNSGGPMIAPDGQVLGVVFGAALDDSETGFVLTADQVAGALNASSGLTRKADTGTCAA</sequence>
<dbReference type="InterPro" id="IPR009003">
    <property type="entry name" value="Peptidase_S1_PA"/>
</dbReference>
<dbReference type="Pfam" id="PF13365">
    <property type="entry name" value="Trypsin_2"/>
    <property type="match status" value="1"/>
</dbReference>
<dbReference type="Gene3D" id="2.40.10.10">
    <property type="entry name" value="Trypsin-like serine proteases"/>
    <property type="match status" value="2"/>
</dbReference>
<dbReference type="PANTHER" id="PTHR45980">
    <property type="match status" value="1"/>
</dbReference>
<dbReference type="NCBIfam" id="NF033740">
    <property type="entry name" value="MarP_fam_protase"/>
    <property type="match status" value="1"/>
</dbReference>
<organism evidence="6 7">
    <name type="scientific">Pseudonocardia sulfidoxydans NBRC 16205</name>
    <dbReference type="NCBI Taxonomy" id="1223511"/>
    <lineage>
        <taxon>Bacteria</taxon>
        <taxon>Bacillati</taxon>
        <taxon>Actinomycetota</taxon>
        <taxon>Actinomycetes</taxon>
        <taxon>Pseudonocardiales</taxon>
        <taxon>Pseudonocardiaceae</taxon>
        <taxon>Pseudonocardia</taxon>
    </lineage>
</organism>
<feature type="transmembrane region" description="Helical" evidence="5">
    <location>
        <begin position="100"/>
        <end position="121"/>
    </location>
</feature>
<feature type="transmembrane region" description="Helical" evidence="5">
    <location>
        <begin position="29"/>
        <end position="52"/>
    </location>
</feature>
<dbReference type="GO" id="GO:0004252">
    <property type="term" value="F:serine-type endopeptidase activity"/>
    <property type="evidence" value="ECO:0007669"/>
    <property type="project" value="InterPro"/>
</dbReference>
<keyword evidence="2 5" id="KW-0812">Transmembrane</keyword>
<dbReference type="InterPro" id="IPR003825">
    <property type="entry name" value="Colicin-V_CvpA"/>
</dbReference>
<dbReference type="InterPro" id="IPR043504">
    <property type="entry name" value="Peptidase_S1_PA_chymotrypsin"/>
</dbReference>
<dbReference type="RefSeq" id="WP_147106280.1">
    <property type="nucleotide sequence ID" value="NZ_BJVJ01000018.1"/>
</dbReference>
<comment type="subcellular location">
    <subcellularLocation>
        <location evidence="1">Membrane</location>
        <topology evidence="1">Multi-pass membrane protein</topology>
    </subcellularLocation>
</comment>
<feature type="transmembrane region" description="Helical" evidence="5">
    <location>
        <begin position="59"/>
        <end position="80"/>
    </location>
</feature>
<dbReference type="EMBL" id="BJVJ01000018">
    <property type="protein sequence ID" value="GEL23353.1"/>
    <property type="molecule type" value="Genomic_DNA"/>
</dbReference>
<proteinExistence type="predicted"/>
<evidence type="ECO:0000256" key="5">
    <source>
        <dbReference type="SAM" id="Phobius"/>
    </source>
</evidence>
<dbReference type="InterPro" id="IPR047680">
    <property type="entry name" value="MarP-like"/>
</dbReference>
<comment type="caution">
    <text evidence="6">The sequence shown here is derived from an EMBL/GenBank/DDBJ whole genome shotgun (WGS) entry which is preliminary data.</text>
</comment>
<evidence type="ECO:0000313" key="6">
    <source>
        <dbReference type="EMBL" id="GEL23353.1"/>
    </source>
</evidence>
<dbReference type="AlphaFoldDB" id="A0A511DG34"/>
<evidence type="ECO:0000313" key="7">
    <source>
        <dbReference type="Proteomes" id="UP000321685"/>
    </source>
</evidence>
<dbReference type="GO" id="GO:0009403">
    <property type="term" value="P:toxin biosynthetic process"/>
    <property type="evidence" value="ECO:0007669"/>
    <property type="project" value="InterPro"/>
</dbReference>
<dbReference type="Pfam" id="PF02674">
    <property type="entry name" value="Colicin_V"/>
    <property type="match status" value="1"/>
</dbReference>
<keyword evidence="6" id="KW-0645">Protease</keyword>
<evidence type="ECO:0000256" key="1">
    <source>
        <dbReference type="ARBA" id="ARBA00004141"/>
    </source>
</evidence>
<evidence type="ECO:0000256" key="4">
    <source>
        <dbReference type="ARBA" id="ARBA00023136"/>
    </source>
</evidence>
<dbReference type="GO" id="GO:0006508">
    <property type="term" value="P:proteolysis"/>
    <property type="evidence" value="ECO:0007669"/>
    <property type="project" value="UniProtKB-KW"/>
</dbReference>
<dbReference type="PRINTS" id="PR00834">
    <property type="entry name" value="PROTEASES2C"/>
</dbReference>
<dbReference type="InterPro" id="IPR001940">
    <property type="entry name" value="Peptidase_S1C"/>
</dbReference>
<keyword evidence="6" id="KW-0378">Hydrolase</keyword>
<evidence type="ECO:0000256" key="2">
    <source>
        <dbReference type="ARBA" id="ARBA00022692"/>
    </source>
</evidence>
<keyword evidence="3 5" id="KW-1133">Transmembrane helix</keyword>
<accession>A0A511DG34</accession>
<keyword evidence="4 5" id="KW-0472">Membrane</keyword>
<evidence type="ECO:0000256" key="3">
    <source>
        <dbReference type="ARBA" id="ARBA00022989"/>
    </source>
</evidence>
<dbReference type="PANTHER" id="PTHR45980:SF9">
    <property type="entry name" value="PROTEASE DO-LIKE 10, MITOCHONDRIAL-RELATED"/>
    <property type="match status" value="1"/>
</dbReference>
<reference evidence="6 7" key="1">
    <citation type="submission" date="2019-07" db="EMBL/GenBank/DDBJ databases">
        <title>Whole genome shotgun sequence of Pseudonocardia sulfidoxydans NBRC 16205.</title>
        <authorList>
            <person name="Hosoyama A."/>
            <person name="Uohara A."/>
            <person name="Ohji S."/>
            <person name="Ichikawa N."/>
        </authorList>
    </citation>
    <scope>NUCLEOTIDE SEQUENCE [LARGE SCALE GENOMIC DNA]</scope>
    <source>
        <strain evidence="6 7">NBRC 16205</strain>
    </source>
</reference>
<gene>
    <name evidence="6" type="ORF">PSU4_23070</name>
</gene>